<dbReference type="InterPro" id="IPR036388">
    <property type="entry name" value="WH-like_DNA-bd_sf"/>
</dbReference>
<evidence type="ECO:0000256" key="3">
    <source>
        <dbReference type="ARBA" id="ARBA00023163"/>
    </source>
</evidence>
<dbReference type="PROSITE" id="PS50995">
    <property type="entry name" value="HTH_MARR_2"/>
    <property type="match status" value="1"/>
</dbReference>
<keyword evidence="6" id="KW-1185">Reference proteome</keyword>
<reference evidence="5 6" key="1">
    <citation type="submission" date="2019-12" db="EMBL/GenBank/DDBJ databases">
        <title>Genomic-based taxomic classification of the family Erythrobacteraceae.</title>
        <authorList>
            <person name="Xu L."/>
        </authorList>
    </citation>
    <scope>NUCLEOTIDE SEQUENCE [LARGE SCALE GENOMIC DNA]</scope>
    <source>
        <strain evidence="5 6">LMG 29518</strain>
    </source>
</reference>
<dbReference type="AlphaFoldDB" id="A0A6I4T5U5"/>
<accession>A0A6I4T5U5</accession>
<dbReference type="SUPFAM" id="SSF46785">
    <property type="entry name" value="Winged helix' DNA-binding domain"/>
    <property type="match status" value="1"/>
</dbReference>
<dbReference type="InterPro" id="IPR000835">
    <property type="entry name" value="HTH_MarR-typ"/>
</dbReference>
<sequence>MSLMTHPSVAPSISHFRKSCVTLPIPDFVEKSGIMNGQDPTSMEALYQRPGFIIRRAHQIVLALFDEEAADLGLTTTQYSVLHTLRARPGINQMGLCELIGIDRSTATMVLRLLEKNGLVERKQSEKDRRRNTLMLTSAGENLLVRAAPLSNAISTRMREVLNDEELTQLSHLLLQFVQSFNHRVRNPLLPDTATAADQTPTRASSS</sequence>
<dbReference type="Proteomes" id="UP000438476">
    <property type="component" value="Unassembled WGS sequence"/>
</dbReference>
<dbReference type="PANTHER" id="PTHR42756">
    <property type="entry name" value="TRANSCRIPTIONAL REGULATOR, MARR"/>
    <property type="match status" value="1"/>
</dbReference>
<evidence type="ECO:0000313" key="6">
    <source>
        <dbReference type="Proteomes" id="UP000438476"/>
    </source>
</evidence>
<keyword evidence="1" id="KW-0805">Transcription regulation</keyword>
<dbReference type="PANTHER" id="PTHR42756:SF1">
    <property type="entry name" value="TRANSCRIPTIONAL REPRESSOR OF EMRAB OPERON"/>
    <property type="match status" value="1"/>
</dbReference>
<proteinExistence type="predicted"/>
<organism evidence="5 6">
    <name type="scientific">Altericroceibacterium endophyticum</name>
    <dbReference type="NCBI Taxonomy" id="1808508"/>
    <lineage>
        <taxon>Bacteria</taxon>
        <taxon>Pseudomonadati</taxon>
        <taxon>Pseudomonadota</taxon>
        <taxon>Alphaproteobacteria</taxon>
        <taxon>Sphingomonadales</taxon>
        <taxon>Erythrobacteraceae</taxon>
        <taxon>Altericroceibacterium</taxon>
    </lineage>
</organism>
<keyword evidence="3" id="KW-0804">Transcription</keyword>
<dbReference type="GO" id="GO:0003700">
    <property type="term" value="F:DNA-binding transcription factor activity"/>
    <property type="evidence" value="ECO:0007669"/>
    <property type="project" value="InterPro"/>
</dbReference>
<name>A0A6I4T5U5_9SPHN</name>
<protein>
    <submittedName>
        <fullName evidence="5">MarR family transcriptional regulator</fullName>
    </submittedName>
</protein>
<dbReference type="OrthoDB" id="582199at2"/>
<dbReference type="RefSeq" id="WP_160735700.1">
    <property type="nucleotide sequence ID" value="NZ_WTYT01000002.1"/>
</dbReference>
<evidence type="ECO:0000256" key="2">
    <source>
        <dbReference type="ARBA" id="ARBA00023125"/>
    </source>
</evidence>
<dbReference type="Gene3D" id="1.10.10.10">
    <property type="entry name" value="Winged helix-like DNA-binding domain superfamily/Winged helix DNA-binding domain"/>
    <property type="match status" value="1"/>
</dbReference>
<dbReference type="PRINTS" id="PR00598">
    <property type="entry name" value="HTHMARR"/>
</dbReference>
<dbReference type="EMBL" id="WTYT01000002">
    <property type="protein sequence ID" value="MXO65290.1"/>
    <property type="molecule type" value="Genomic_DNA"/>
</dbReference>
<evidence type="ECO:0000259" key="4">
    <source>
        <dbReference type="PROSITE" id="PS50995"/>
    </source>
</evidence>
<dbReference type="Pfam" id="PF01047">
    <property type="entry name" value="MarR"/>
    <property type="match status" value="1"/>
</dbReference>
<evidence type="ECO:0000256" key="1">
    <source>
        <dbReference type="ARBA" id="ARBA00023015"/>
    </source>
</evidence>
<keyword evidence="2" id="KW-0238">DNA-binding</keyword>
<dbReference type="GO" id="GO:0003677">
    <property type="term" value="F:DNA binding"/>
    <property type="evidence" value="ECO:0007669"/>
    <property type="project" value="UniProtKB-KW"/>
</dbReference>
<evidence type="ECO:0000313" key="5">
    <source>
        <dbReference type="EMBL" id="MXO65290.1"/>
    </source>
</evidence>
<comment type="caution">
    <text evidence="5">The sequence shown here is derived from an EMBL/GenBank/DDBJ whole genome shotgun (WGS) entry which is preliminary data.</text>
</comment>
<feature type="domain" description="HTH marR-type" evidence="4">
    <location>
        <begin position="43"/>
        <end position="179"/>
    </location>
</feature>
<dbReference type="SMART" id="SM00347">
    <property type="entry name" value="HTH_MARR"/>
    <property type="match status" value="1"/>
</dbReference>
<dbReference type="InterPro" id="IPR036390">
    <property type="entry name" value="WH_DNA-bd_sf"/>
</dbReference>
<gene>
    <name evidence="5" type="ORF">GRI91_05950</name>
</gene>